<keyword evidence="3" id="KW-1185">Reference proteome</keyword>
<gene>
    <name evidence="2" type="ORF">SAMN05421747_1302</name>
</gene>
<feature type="domain" description="YdhG-like" evidence="1">
    <location>
        <begin position="16"/>
        <end position="105"/>
    </location>
</feature>
<evidence type="ECO:0000313" key="2">
    <source>
        <dbReference type="EMBL" id="SFC81192.1"/>
    </source>
</evidence>
<accession>A0A1I1M8U4</accession>
<evidence type="ECO:0000259" key="1">
    <source>
        <dbReference type="Pfam" id="PF08818"/>
    </source>
</evidence>
<name>A0A1I1M8U4_9SPHI</name>
<proteinExistence type="predicted"/>
<protein>
    <submittedName>
        <fullName evidence="2">Uncharacterized conserved protein YdhG, YjbR/CyaY-like superfamily, DUF1801 family</fullName>
    </submittedName>
</protein>
<dbReference type="OrthoDB" id="115213at2"/>
<dbReference type="EMBL" id="FOLL01000030">
    <property type="protein sequence ID" value="SFC81192.1"/>
    <property type="molecule type" value="Genomic_DNA"/>
</dbReference>
<evidence type="ECO:0000313" key="3">
    <source>
        <dbReference type="Proteomes" id="UP000199577"/>
    </source>
</evidence>
<dbReference type="InterPro" id="IPR014922">
    <property type="entry name" value="YdhG-like"/>
</dbReference>
<reference evidence="2 3" key="1">
    <citation type="submission" date="2016-10" db="EMBL/GenBank/DDBJ databases">
        <authorList>
            <person name="de Groot N.N."/>
        </authorList>
    </citation>
    <scope>NUCLEOTIDE SEQUENCE [LARGE SCALE GENOMIC DNA]</scope>
    <source>
        <strain evidence="2 3">DSM 22900</strain>
    </source>
</reference>
<dbReference type="AlphaFoldDB" id="A0A1I1M8U4"/>
<dbReference type="SUPFAM" id="SSF159888">
    <property type="entry name" value="YdhG-like"/>
    <property type="match status" value="1"/>
</dbReference>
<dbReference type="RefSeq" id="WP_090975124.1">
    <property type="nucleotide sequence ID" value="NZ_FOLL01000030.1"/>
</dbReference>
<dbReference type="Proteomes" id="UP000199577">
    <property type="component" value="Unassembled WGS sequence"/>
</dbReference>
<sequence>MKTVDEYINAAPEHAREMLNEIRFLLKSVAPNAVEALKWGHPVFVEKRILFSYAAFKNHLRFMPTGPSLEPFRNELAAYKTGKDTIQFSYDQPLPQALIKRIAAFRYRDVMENDARWMY</sequence>
<dbReference type="Gene3D" id="3.90.1150.200">
    <property type="match status" value="1"/>
</dbReference>
<dbReference type="Pfam" id="PF08818">
    <property type="entry name" value="DUF1801"/>
    <property type="match status" value="1"/>
</dbReference>
<organism evidence="2 3">
    <name type="scientific">Parapedobacter composti</name>
    <dbReference type="NCBI Taxonomy" id="623281"/>
    <lineage>
        <taxon>Bacteria</taxon>
        <taxon>Pseudomonadati</taxon>
        <taxon>Bacteroidota</taxon>
        <taxon>Sphingobacteriia</taxon>
        <taxon>Sphingobacteriales</taxon>
        <taxon>Sphingobacteriaceae</taxon>
        <taxon>Parapedobacter</taxon>
    </lineage>
</organism>